<comment type="catalytic activity">
    <reaction evidence="3">
        <text>L-tyrosyl-[protein] + ATP = O-(5'-adenylyl)-L-tyrosyl-[protein] + diphosphate</text>
        <dbReference type="Rhea" id="RHEA:54288"/>
        <dbReference type="Rhea" id="RHEA-COMP:10136"/>
        <dbReference type="Rhea" id="RHEA-COMP:13846"/>
        <dbReference type="ChEBI" id="CHEBI:30616"/>
        <dbReference type="ChEBI" id="CHEBI:33019"/>
        <dbReference type="ChEBI" id="CHEBI:46858"/>
        <dbReference type="ChEBI" id="CHEBI:83624"/>
        <dbReference type="EC" id="2.7.7.108"/>
    </reaction>
</comment>
<evidence type="ECO:0000313" key="5">
    <source>
        <dbReference type="EMBL" id="ADG13808.1"/>
    </source>
</evidence>
<feature type="domain" description="Polymerase beta nucleotidyltransferase" evidence="4">
    <location>
        <begin position="10"/>
        <end position="101"/>
    </location>
</feature>
<dbReference type="InterPro" id="IPR041633">
    <property type="entry name" value="Polbeta"/>
</dbReference>
<dbReference type="EC" id="2.7.7.108" evidence="1"/>
<protein>
    <recommendedName>
        <fullName evidence="1">protein adenylyltransferase</fullName>
        <ecNumber evidence="1">2.7.7.108</ecNumber>
    </recommendedName>
</protein>
<evidence type="ECO:0000256" key="2">
    <source>
        <dbReference type="ARBA" id="ARBA00047518"/>
    </source>
</evidence>
<evidence type="ECO:0000259" key="4">
    <source>
        <dbReference type="Pfam" id="PF18765"/>
    </source>
</evidence>
<dbReference type="EMBL" id="CP002009">
    <property type="protein sequence ID" value="ADG13808.1"/>
    <property type="molecule type" value="Genomic_DNA"/>
</dbReference>
<dbReference type="Pfam" id="PF18765">
    <property type="entry name" value="Polbeta"/>
    <property type="match status" value="1"/>
</dbReference>
<dbReference type="STRING" id="573063.Metin_1154"/>
<keyword evidence="6" id="KW-1185">Reference proteome</keyword>
<sequence>MSINREEIKKKIKKILDKKDEVVFAYIYGSFNETSFFRDIDIGVYVDENKVKDFLEYELKLSTEIERVIGFPIDVKVLNSTPLRFKYRIIKGEPLISRDEDVRLKFVEKVLMEYLDFKPIEEKIIEEILQQD</sequence>
<gene>
    <name evidence="5" type="ordered locus">Metin_1154</name>
</gene>
<comment type="catalytic activity">
    <reaction evidence="2">
        <text>O-(5'-adenylyl)-L-tyrosyl-[protein] + ATP = O-[5'-(adenylyl-(5'-&gt;3')-adenylyl)]-L-tyrosyl-[protein] + diphosphate</text>
        <dbReference type="Rhea" id="RHEA:66528"/>
        <dbReference type="Rhea" id="RHEA-COMP:13846"/>
        <dbReference type="Rhea" id="RHEA-COMP:17046"/>
        <dbReference type="ChEBI" id="CHEBI:30616"/>
        <dbReference type="ChEBI" id="CHEBI:33019"/>
        <dbReference type="ChEBI" id="CHEBI:83624"/>
        <dbReference type="ChEBI" id="CHEBI:167160"/>
    </reaction>
</comment>
<dbReference type="SUPFAM" id="SSF81301">
    <property type="entry name" value="Nucleotidyltransferase"/>
    <property type="match status" value="1"/>
</dbReference>
<dbReference type="Gene3D" id="3.30.460.10">
    <property type="entry name" value="Beta Polymerase, domain 2"/>
    <property type="match status" value="1"/>
</dbReference>
<dbReference type="Proteomes" id="UP000002061">
    <property type="component" value="Chromosome"/>
</dbReference>
<dbReference type="RefSeq" id="WP_013100553.1">
    <property type="nucleotide sequence ID" value="NC_014122.1"/>
</dbReference>
<organism evidence="5 6">
    <name type="scientific">Methanocaldococcus infernus (strain DSM 11812 / JCM 15783 / ME)</name>
    <dbReference type="NCBI Taxonomy" id="573063"/>
    <lineage>
        <taxon>Archaea</taxon>
        <taxon>Methanobacteriati</taxon>
        <taxon>Methanobacteriota</taxon>
        <taxon>Methanomada group</taxon>
        <taxon>Methanococci</taxon>
        <taxon>Methanococcales</taxon>
        <taxon>Methanocaldococcaceae</taxon>
        <taxon>Methanocaldococcus</taxon>
    </lineage>
</organism>
<dbReference type="GeneID" id="9132171"/>
<name>D5VTA5_METIM</name>
<dbReference type="PANTHER" id="PTHR43852">
    <property type="entry name" value="NUCLEOTIDYLTRANSFERASE"/>
    <property type="match status" value="1"/>
</dbReference>
<dbReference type="InterPro" id="IPR052930">
    <property type="entry name" value="TA_antitoxin_MntA"/>
</dbReference>
<dbReference type="GO" id="GO:0070733">
    <property type="term" value="F:AMPylase activity"/>
    <property type="evidence" value="ECO:0007669"/>
    <property type="project" value="UniProtKB-EC"/>
</dbReference>
<reference evidence="5" key="1">
    <citation type="submission" date="2010-04" db="EMBL/GenBank/DDBJ databases">
        <title>Complete sequence of Methanocaldococcus infernus ME.</title>
        <authorList>
            <consortium name="US DOE Joint Genome Institute"/>
            <person name="Lucas S."/>
            <person name="Copeland A."/>
            <person name="Lapidus A."/>
            <person name="Cheng J.-F."/>
            <person name="Bruce D."/>
            <person name="Goodwin L."/>
            <person name="Pitluck S."/>
            <person name="Munk A.C."/>
            <person name="Detter J.C."/>
            <person name="Han C."/>
            <person name="Tapia R."/>
            <person name="Land M."/>
            <person name="Hauser L."/>
            <person name="Kyrpides N."/>
            <person name="Mikhailova N."/>
            <person name="Sieprawska-Lupa M."/>
            <person name="Whitman W.B."/>
            <person name="Woyke T."/>
        </authorList>
    </citation>
    <scope>NUCLEOTIDE SEQUENCE [LARGE SCALE GENOMIC DNA]</scope>
    <source>
        <strain evidence="5">ME</strain>
    </source>
</reference>
<evidence type="ECO:0000256" key="3">
    <source>
        <dbReference type="ARBA" id="ARBA00048696"/>
    </source>
</evidence>
<dbReference type="AlphaFoldDB" id="D5VTA5"/>
<dbReference type="OrthoDB" id="23323at2157"/>
<dbReference type="HOGENOM" id="CLU_130257_1_1_2"/>
<dbReference type="eggNOG" id="arCOG02105">
    <property type="taxonomic scope" value="Archaea"/>
</dbReference>
<proteinExistence type="predicted"/>
<accession>D5VTA5</accession>
<dbReference type="PANTHER" id="PTHR43852:SF3">
    <property type="entry name" value="NUCLEOTIDYLTRANSFERASE"/>
    <property type="match status" value="1"/>
</dbReference>
<dbReference type="KEGG" id="mif:Metin_1154"/>
<evidence type="ECO:0000256" key="1">
    <source>
        <dbReference type="ARBA" id="ARBA00034531"/>
    </source>
</evidence>
<dbReference type="InterPro" id="IPR043519">
    <property type="entry name" value="NT_sf"/>
</dbReference>
<evidence type="ECO:0000313" key="6">
    <source>
        <dbReference type="Proteomes" id="UP000002061"/>
    </source>
</evidence>